<dbReference type="InterPro" id="IPR006059">
    <property type="entry name" value="SBP"/>
</dbReference>
<evidence type="ECO:0000256" key="3">
    <source>
        <dbReference type="ARBA" id="ARBA00023136"/>
    </source>
</evidence>
<dbReference type="Proteomes" id="UP000886858">
    <property type="component" value="Unassembled WGS sequence"/>
</dbReference>
<dbReference type="SUPFAM" id="SSF53850">
    <property type="entry name" value="Periplasmic binding protein-like II"/>
    <property type="match status" value="1"/>
</dbReference>
<keyword evidence="4" id="KW-0564">Palmitate</keyword>
<name>A0A9D2KZ17_9FIRM</name>
<dbReference type="Gene3D" id="3.40.190.10">
    <property type="entry name" value="Periplasmic binding protein-like II"/>
    <property type="match status" value="2"/>
</dbReference>
<keyword evidence="3" id="KW-0472">Membrane</keyword>
<proteinExistence type="predicted"/>
<keyword evidence="1" id="KW-1003">Cell membrane</keyword>
<dbReference type="InterPro" id="IPR050490">
    <property type="entry name" value="Bact_solute-bd_prot1"/>
</dbReference>
<evidence type="ECO:0000256" key="5">
    <source>
        <dbReference type="ARBA" id="ARBA00023288"/>
    </source>
</evidence>
<comment type="caution">
    <text evidence="8">The sequence shown here is derived from an EMBL/GenBank/DDBJ whole genome shotgun (WGS) entry which is preliminary data.</text>
</comment>
<keyword evidence="5" id="KW-0449">Lipoprotein</keyword>
<evidence type="ECO:0000256" key="7">
    <source>
        <dbReference type="SAM" id="SignalP"/>
    </source>
</evidence>
<sequence length="590" mass="66170">MKKRRQILCTFLSIAMAGTLLAGCGGTEGGVDKVAENQQSTLSSENTENSGITENTESSSAGESTEGQEDSESPRISDEVITLTVAGPSGATASDWNSTLQFAEYEKRLGLKFDATTYSNEQWSSRVTLMMASDEMPDILSLTSQTMTRGDVQKYANDGYLLDFSQYLDIMPNVKKAMEDNPDWAKTITFDDGKIYGFTYLNNYGISNYYHYYLLSQAWLDNVGMDRPETLDDLYNVLKAFKEQDANGNGNPDDEIPMGMSSGRRRTELPIKWAFGMNTTDYVLAYMVDEAGNVGIWDTTENNKEFLKYMNKLYSEGLINQDAFIMDDTELPNLMVNNQVGYCAGYGPAGNTKELQEKMQWYGVVGFIQDGYNTTKSAVLEGNYSADFRLIANAETEYPEEIAKFVDYLFTEEGSLSASNGYEGVTFKYVDVDGYQIADHTELANEAGYDNAEEYRGKVIAINAFDLCSFPQGTIYDMLNNIDMAELTDIDSDCWAVATVNATRAAAIRADDVTIMDRFPILFYTEEETSERTILVTDIRNYLETAKAQFITGEMDIDTSWDSYIEKLNEMGLERLLEIDQAAYDRYMSE</sequence>
<protein>
    <submittedName>
        <fullName evidence="8">Extracellular solute-binding protein</fullName>
    </submittedName>
</protein>
<accession>A0A9D2KZ17</accession>
<dbReference type="PANTHER" id="PTHR43649">
    <property type="entry name" value="ARABINOSE-BINDING PROTEIN-RELATED"/>
    <property type="match status" value="1"/>
</dbReference>
<evidence type="ECO:0000256" key="2">
    <source>
        <dbReference type="ARBA" id="ARBA00022729"/>
    </source>
</evidence>
<dbReference type="EMBL" id="DWYY01000089">
    <property type="protein sequence ID" value="HJA93117.1"/>
    <property type="molecule type" value="Genomic_DNA"/>
</dbReference>
<reference evidence="8" key="2">
    <citation type="submission" date="2021-04" db="EMBL/GenBank/DDBJ databases">
        <authorList>
            <person name="Gilroy R."/>
        </authorList>
    </citation>
    <scope>NUCLEOTIDE SEQUENCE</scope>
    <source>
        <strain evidence="8">CHK179-7159</strain>
    </source>
</reference>
<feature type="signal peptide" evidence="7">
    <location>
        <begin position="1"/>
        <end position="22"/>
    </location>
</feature>
<dbReference type="AlphaFoldDB" id="A0A9D2KZ17"/>
<keyword evidence="2 7" id="KW-0732">Signal</keyword>
<organism evidence="8 9">
    <name type="scientific">Candidatus Eisenbergiella merdipullorum</name>
    <dbReference type="NCBI Taxonomy" id="2838553"/>
    <lineage>
        <taxon>Bacteria</taxon>
        <taxon>Bacillati</taxon>
        <taxon>Bacillota</taxon>
        <taxon>Clostridia</taxon>
        <taxon>Lachnospirales</taxon>
        <taxon>Lachnospiraceae</taxon>
        <taxon>Eisenbergiella</taxon>
    </lineage>
</organism>
<feature type="compositionally biased region" description="Low complexity" evidence="6">
    <location>
        <begin position="53"/>
        <end position="65"/>
    </location>
</feature>
<evidence type="ECO:0000256" key="1">
    <source>
        <dbReference type="ARBA" id="ARBA00022475"/>
    </source>
</evidence>
<evidence type="ECO:0000313" key="8">
    <source>
        <dbReference type="EMBL" id="HJA93117.1"/>
    </source>
</evidence>
<evidence type="ECO:0000256" key="6">
    <source>
        <dbReference type="SAM" id="MobiDB-lite"/>
    </source>
</evidence>
<feature type="compositionally biased region" description="Polar residues" evidence="6">
    <location>
        <begin position="36"/>
        <end position="52"/>
    </location>
</feature>
<dbReference type="Pfam" id="PF01547">
    <property type="entry name" value="SBP_bac_1"/>
    <property type="match status" value="1"/>
</dbReference>
<evidence type="ECO:0000256" key="4">
    <source>
        <dbReference type="ARBA" id="ARBA00023139"/>
    </source>
</evidence>
<feature type="chain" id="PRO_5038898391" evidence="7">
    <location>
        <begin position="23"/>
        <end position="590"/>
    </location>
</feature>
<dbReference type="PANTHER" id="PTHR43649:SF33">
    <property type="entry name" value="POLYGALACTURONAN_RHAMNOGALACTURONAN-BINDING PROTEIN YTCQ"/>
    <property type="match status" value="1"/>
</dbReference>
<feature type="region of interest" description="Disordered" evidence="6">
    <location>
        <begin position="36"/>
        <end position="76"/>
    </location>
</feature>
<gene>
    <name evidence="8" type="ORF">H9717_08410</name>
</gene>
<evidence type="ECO:0000313" key="9">
    <source>
        <dbReference type="Proteomes" id="UP000886858"/>
    </source>
</evidence>
<dbReference type="PROSITE" id="PS51257">
    <property type="entry name" value="PROKAR_LIPOPROTEIN"/>
    <property type="match status" value="1"/>
</dbReference>
<reference evidence="8" key="1">
    <citation type="journal article" date="2021" name="PeerJ">
        <title>Extensive microbial diversity within the chicken gut microbiome revealed by metagenomics and culture.</title>
        <authorList>
            <person name="Gilroy R."/>
            <person name="Ravi A."/>
            <person name="Getino M."/>
            <person name="Pursley I."/>
            <person name="Horton D.L."/>
            <person name="Alikhan N.F."/>
            <person name="Baker D."/>
            <person name="Gharbi K."/>
            <person name="Hall N."/>
            <person name="Watson M."/>
            <person name="Adriaenssens E.M."/>
            <person name="Foster-Nyarko E."/>
            <person name="Jarju S."/>
            <person name="Secka A."/>
            <person name="Antonio M."/>
            <person name="Oren A."/>
            <person name="Chaudhuri R.R."/>
            <person name="La Ragione R."/>
            <person name="Hildebrand F."/>
            <person name="Pallen M.J."/>
        </authorList>
    </citation>
    <scope>NUCLEOTIDE SEQUENCE</scope>
    <source>
        <strain evidence="8">CHK179-7159</strain>
    </source>
</reference>